<proteinExistence type="predicted"/>
<reference evidence="1 2" key="1">
    <citation type="submission" date="2016-10" db="EMBL/GenBank/DDBJ databases">
        <authorList>
            <person name="de Groot N.N."/>
        </authorList>
    </citation>
    <scope>NUCLEOTIDE SEQUENCE [LARGE SCALE GENOMIC DNA]</scope>
    <source>
        <strain evidence="1 2">DSM 26915</strain>
    </source>
</reference>
<dbReference type="EMBL" id="FNUZ01000001">
    <property type="protein sequence ID" value="SEF74108.1"/>
    <property type="molecule type" value="Genomic_DNA"/>
</dbReference>
<keyword evidence="2" id="KW-1185">Reference proteome</keyword>
<gene>
    <name evidence="1" type="ORF">SAMN04488045_1004</name>
</gene>
<evidence type="ECO:0000313" key="2">
    <source>
        <dbReference type="Proteomes" id="UP000236752"/>
    </source>
</evidence>
<dbReference type="RefSeq" id="WP_103909331.1">
    <property type="nucleotide sequence ID" value="NZ_FNUZ01000001.1"/>
</dbReference>
<dbReference type="OrthoDB" id="7772846at2"/>
<accession>A0A1H5UI01</accession>
<protein>
    <submittedName>
        <fullName evidence="1">Uncharacterized protein</fullName>
    </submittedName>
</protein>
<organism evidence="1 2">
    <name type="scientific">Thalassococcus halodurans</name>
    <dbReference type="NCBI Taxonomy" id="373675"/>
    <lineage>
        <taxon>Bacteria</taxon>
        <taxon>Pseudomonadati</taxon>
        <taxon>Pseudomonadota</taxon>
        <taxon>Alphaproteobacteria</taxon>
        <taxon>Rhodobacterales</taxon>
        <taxon>Roseobacteraceae</taxon>
        <taxon>Thalassococcus</taxon>
    </lineage>
</organism>
<evidence type="ECO:0000313" key="1">
    <source>
        <dbReference type="EMBL" id="SEF74108.1"/>
    </source>
</evidence>
<dbReference type="AlphaFoldDB" id="A0A1H5UI01"/>
<sequence length="125" mass="13859">MSTYKLTKLRFKDGVWQGSLQGEGKDCPPPQISVTVLDIAVDGVNVIETDETNQWLVDVPVPDFAVGDGVFTFLLHDTGTSQVLGSFTLMGGDVLADDIRVEMALLREELDMLKRAFRRHCVETM</sequence>
<name>A0A1H5UI01_9RHOB</name>
<dbReference type="Proteomes" id="UP000236752">
    <property type="component" value="Unassembled WGS sequence"/>
</dbReference>